<dbReference type="PROSITE" id="PS00226">
    <property type="entry name" value="IF_ROD_1"/>
    <property type="match status" value="1"/>
</dbReference>
<dbReference type="EMBL" id="JACVVK020000611">
    <property type="protein sequence ID" value="KAK7462657.1"/>
    <property type="molecule type" value="Genomic_DNA"/>
</dbReference>
<keyword evidence="1 3" id="KW-0403">Intermediate filament</keyword>
<evidence type="ECO:0000256" key="3">
    <source>
        <dbReference type="RuleBase" id="RU000685"/>
    </source>
</evidence>
<evidence type="ECO:0000256" key="4">
    <source>
        <dbReference type="SAM" id="Coils"/>
    </source>
</evidence>
<dbReference type="Proteomes" id="UP001519460">
    <property type="component" value="Unassembled WGS sequence"/>
</dbReference>
<evidence type="ECO:0000313" key="8">
    <source>
        <dbReference type="Proteomes" id="UP001519460"/>
    </source>
</evidence>
<protein>
    <recommendedName>
        <fullName evidence="6">IF rod domain-containing protein</fullName>
    </recommendedName>
</protein>
<dbReference type="Gene3D" id="1.20.5.1160">
    <property type="entry name" value="Vasodilator-stimulated phosphoprotein"/>
    <property type="match status" value="2"/>
</dbReference>
<dbReference type="InterPro" id="IPR039008">
    <property type="entry name" value="IF_rod_dom"/>
</dbReference>
<evidence type="ECO:0000256" key="5">
    <source>
        <dbReference type="SAM" id="MobiDB-lite"/>
    </source>
</evidence>
<evidence type="ECO:0000256" key="1">
    <source>
        <dbReference type="ARBA" id="ARBA00022754"/>
    </source>
</evidence>
<feature type="compositionally biased region" description="Polar residues" evidence="5">
    <location>
        <begin position="275"/>
        <end position="286"/>
    </location>
</feature>
<dbReference type="AlphaFoldDB" id="A0ABD0J6S7"/>
<evidence type="ECO:0000313" key="7">
    <source>
        <dbReference type="EMBL" id="KAK7462657.1"/>
    </source>
</evidence>
<feature type="compositionally biased region" description="Polar residues" evidence="5">
    <location>
        <begin position="193"/>
        <end position="204"/>
    </location>
</feature>
<sequence length="660" mass="75441">AGKTRQRDPVRRRTRRPGHEYFMRRPARHRSISLLDQRPATSRLVPARSTPHHHQYCCSFRLCIVQFGPDTTTVTSEDANGEVKSTKSCEARISVVEESSENGENLRIRLPARQEVTLRRSQTHHQFLSSSLAGAGVALPPVVRPRPLSSQEFTLTLSSSSCLPYTQLQSQPLFPPPSTGFEPHFPAAETPSRRSPTMTSQSSIKESRTVITSSSSSSGRGGTVDSDADFYYKPTIHPRNVSVHRASAGHGGGMSGGSSYKRTVEISSGHIPAYSSMSSGQVSNVKSTREREKQDMRDLNERFANYIEKVRFLEAQNRKLASELDDLKGKWGKETSAIKVMYEAELKEARDVIDETNKEKSKLEVRVQTLQDQMNEMQRQLDEAKRWRSQDRDTINKLNQQVSDLEAEIRMLRRSNDSLDTERQRDKQTIARLNEELEKLRIDLSNETIQRLDAENRAQTLAEELEFLKSELKELAALAYRDTTAENREFWKNELSQAIRDIQNEYDSKMDTIRGEMETFYNLKVQEFRTGATKQNMEVTHAREETKKVHKMLNDCKIRMADLEARNALLEKQYQDALREMEQKEHEHTLEINQLKEEMNKLRAEMEAMLVELQTLMDAKLSLELEIAAYRKLLESEESRSANVHTPGLAQYLAGTAMGQ</sequence>
<dbReference type="Pfam" id="PF00038">
    <property type="entry name" value="Filament"/>
    <property type="match status" value="1"/>
</dbReference>
<comment type="similarity">
    <text evidence="3">Belongs to the intermediate filament family.</text>
</comment>
<feature type="coiled-coil region" evidence="4">
    <location>
        <begin position="553"/>
        <end position="640"/>
    </location>
</feature>
<keyword evidence="8" id="KW-1185">Reference proteome</keyword>
<dbReference type="InterPro" id="IPR018039">
    <property type="entry name" value="IF_conserved"/>
</dbReference>
<comment type="caution">
    <text evidence="7">The sequence shown here is derived from an EMBL/GenBank/DDBJ whole genome shotgun (WGS) entry which is preliminary data.</text>
</comment>
<dbReference type="PANTHER" id="PTHR45721:SF12">
    <property type="entry name" value="INTERMEDIATE FILAMENT PROTEIN IFA-1"/>
    <property type="match status" value="1"/>
</dbReference>
<accession>A0ABD0J6S7</accession>
<evidence type="ECO:0000256" key="2">
    <source>
        <dbReference type="ARBA" id="ARBA00023054"/>
    </source>
</evidence>
<organism evidence="7 8">
    <name type="scientific">Batillaria attramentaria</name>
    <dbReference type="NCBI Taxonomy" id="370345"/>
    <lineage>
        <taxon>Eukaryota</taxon>
        <taxon>Metazoa</taxon>
        <taxon>Spiralia</taxon>
        <taxon>Lophotrochozoa</taxon>
        <taxon>Mollusca</taxon>
        <taxon>Gastropoda</taxon>
        <taxon>Caenogastropoda</taxon>
        <taxon>Sorbeoconcha</taxon>
        <taxon>Cerithioidea</taxon>
        <taxon>Batillariidae</taxon>
        <taxon>Batillaria</taxon>
    </lineage>
</organism>
<evidence type="ECO:0000259" key="6">
    <source>
        <dbReference type="PROSITE" id="PS51842"/>
    </source>
</evidence>
<name>A0ABD0J6S7_9CAEN</name>
<dbReference type="Gene3D" id="1.20.5.170">
    <property type="match status" value="1"/>
</dbReference>
<dbReference type="SMART" id="SM01391">
    <property type="entry name" value="Filament"/>
    <property type="match status" value="1"/>
</dbReference>
<proteinExistence type="inferred from homology"/>
<dbReference type="GO" id="GO:0005882">
    <property type="term" value="C:intermediate filament"/>
    <property type="evidence" value="ECO:0007669"/>
    <property type="project" value="UniProtKB-KW"/>
</dbReference>
<dbReference type="Gene3D" id="1.20.5.500">
    <property type="entry name" value="Single helix bin"/>
    <property type="match status" value="1"/>
</dbReference>
<feature type="domain" description="IF rod" evidence="6">
    <location>
        <begin position="292"/>
        <end position="641"/>
    </location>
</feature>
<keyword evidence="2 4" id="KW-0175">Coiled coil</keyword>
<feature type="region of interest" description="Disordered" evidence="5">
    <location>
        <begin position="168"/>
        <end position="225"/>
    </location>
</feature>
<dbReference type="PANTHER" id="PTHR45721">
    <property type="entry name" value="LAMIN DM0-RELATED"/>
    <property type="match status" value="1"/>
</dbReference>
<feature type="region of interest" description="Disordered" evidence="5">
    <location>
        <begin position="271"/>
        <end position="295"/>
    </location>
</feature>
<gene>
    <name evidence="7" type="ORF">BaRGS_00038308</name>
</gene>
<dbReference type="PROSITE" id="PS51842">
    <property type="entry name" value="IF_ROD_2"/>
    <property type="match status" value="1"/>
</dbReference>
<dbReference type="SUPFAM" id="SSF90257">
    <property type="entry name" value="Myosin rod fragments"/>
    <property type="match status" value="1"/>
</dbReference>
<dbReference type="SUPFAM" id="SSF64593">
    <property type="entry name" value="Intermediate filament protein, coiled coil region"/>
    <property type="match status" value="2"/>
</dbReference>
<feature type="compositionally biased region" description="Low complexity" evidence="5">
    <location>
        <begin position="209"/>
        <end position="218"/>
    </location>
</feature>
<reference evidence="7 8" key="1">
    <citation type="journal article" date="2023" name="Sci. Data">
        <title>Genome assembly of the Korean intertidal mud-creeper Batillaria attramentaria.</title>
        <authorList>
            <person name="Patra A.K."/>
            <person name="Ho P.T."/>
            <person name="Jun S."/>
            <person name="Lee S.J."/>
            <person name="Kim Y."/>
            <person name="Won Y.J."/>
        </authorList>
    </citation>
    <scope>NUCLEOTIDE SEQUENCE [LARGE SCALE GENOMIC DNA]</scope>
    <source>
        <strain evidence="7">Wonlab-2016</strain>
    </source>
</reference>
<feature type="non-terminal residue" evidence="7">
    <location>
        <position position="1"/>
    </location>
</feature>